<dbReference type="SUPFAM" id="SSF53738">
    <property type="entry name" value="Phosphoglucomutase, first 3 domains"/>
    <property type="match status" value="3"/>
</dbReference>
<dbReference type="PANTHER" id="PTHR43771:SF1">
    <property type="entry name" value="PHOSPHOMANNOMUTASE"/>
    <property type="match status" value="1"/>
</dbReference>
<accession>A0A7J3VUP6</accession>
<dbReference type="Pfam" id="PF02880">
    <property type="entry name" value="PGM_PMM_III"/>
    <property type="match status" value="1"/>
</dbReference>
<keyword evidence="5 7" id="KW-0460">Magnesium</keyword>
<dbReference type="InterPro" id="IPR005841">
    <property type="entry name" value="Alpha-D-phosphohexomutase_SF"/>
</dbReference>
<dbReference type="Pfam" id="PF02878">
    <property type="entry name" value="PGM_PMM_I"/>
    <property type="match status" value="1"/>
</dbReference>
<protein>
    <submittedName>
        <fullName evidence="12">Phosphomannomutase/phosphoglucomutase</fullName>
    </submittedName>
</protein>
<dbReference type="CDD" id="cd03089">
    <property type="entry name" value="PMM_PGM"/>
    <property type="match status" value="1"/>
</dbReference>
<keyword evidence="4 7" id="KW-0479">Metal-binding</keyword>
<dbReference type="AlphaFoldDB" id="A0A7J3VUP6"/>
<keyword evidence="6" id="KW-0413">Isomerase</keyword>
<evidence type="ECO:0000259" key="10">
    <source>
        <dbReference type="Pfam" id="PF02879"/>
    </source>
</evidence>
<reference evidence="12" key="1">
    <citation type="journal article" date="2020" name="mSystems">
        <title>Genome- and Community-Level Interaction Insights into Carbon Utilization and Element Cycling Functions of Hydrothermarchaeota in Hydrothermal Sediment.</title>
        <authorList>
            <person name="Zhou Z."/>
            <person name="Liu Y."/>
            <person name="Xu W."/>
            <person name="Pan J."/>
            <person name="Luo Z.H."/>
            <person name="Li M."/>
        </authorList>
    </citation>
    <scope>NUCLEOTIDE SEQUENCE [LARGE SCALE GENOMIC DNA]</scope>
    <source>
        <strain evidence="12">SpSt-1074</strain>
    </source>
</reference>
<organism evidence="12">
    <name type="scientific">Caldiarchaeum subterraneum</name>
    <dbReference type="NCBI Taxonomy" id="311458"/>
    <lineage>
        <taxon>Archaea</taxon>
        <taxon>Nitrososphaerota</taxon>
        <taxon>Candidatus Caldarchaeales</taxon>
        <taxon>Candidatus Caldarchaeaceae</taxon>
        <taxon>Candidatus Caldarchaeum</taxon>
    </lineage>
</organism>
<evidence type="ECO:0000256" key="1">
    <source>
        <dbReference type="ARBA" id="ARBA00001946"/>
    </source>
</evidence>
<dbReference type="PROSITE" id="PS00710">
    <property type="entry name" value="PGM_PMM"/>
    <property type="match status" value="1"/>
</dbReference>
<evidence type="ECO:0000256" key="7">
    <source>
        <dbReference type="RuleBase" id="RU004326"/>
    </source>
</evidence>
<evidence type="ECO:0000256" key="4">
    <source>
        <dbReference type="ARBA" id="ARBA00022723"/>
    </source>
</evidence>
<dbReference type="PANTHER" id="PTHR43771">
    <property type="entry name" value="PHOSPHOMANNOMUTASE"/>
    <property type="match status" value="1"/>
</dbReference>
<keyword evidence="3" id="KW-0597">Phosphoprotein</keyword>
<dbReference type="GO" id="GO:0000287">
    <property type="term" value="F:magnesium ion binding"/>
    <property type="evidence" value="ECO:0007669"/>
    <property type="project" value="InterPro"/>
</dbReference>
<comment type="cofactor">
    <cofactor evidence="1">
        <name>Mg(2+)</name>
        <dbReference type="ChEBI" id="CHEBI:18420"/>
    </cofactor>
</comment>
<evidence type="ECO:0000256" key="3">
    <source>
        <dbReference type="ARBA" id="ARBA00022553"/>
    </source>
</evidence>
<evidence type="ECO:0000259" key="11">
    <source>
        <dbReference type="Pfam" id="PF02880"/>
    </source>
</evidence>
<dbReference type="InterPro" id="IPR016066">
    <property type="entry name" value="A-D-PHexomutase_CS"/>
</dbReference>
<evidence type="ECO:0000256" key="6">
    <source>
        <dbReference type="ARBA" id="ARBA00023235"/>
    </source>
</evidence>
<feature type="domain" description="Alpha-D-phosphohexomutase C-terminal" evidence="8">
    <location>
        <begin position="394"/>
        <end position="441"/>
    </location>
</feature>
<proteinExistence type="inferred from homology"/>
<dbReference type="InterPro" id="IPR005845">
    <property type="entry name" value="A-D-PHexomutase_a/b/a-II"/>
</dbReference>
<dbReference type="InterPro" id="IPR036900">
    <property type="entry name" value="A-D-PHexomutase_C_sf"/>
</dbReference>
<sequence length="458" mass="50139">MEEVGVLRPSPHVFRAYDIRGVYGRDIDEDVAYKVGRAFGKRVGGLTIVGRDVRTSGPRLAKALTEGLTDSGVDVLNAGMCTTPACYFGARHFKTLGGVMITASHNPREWNGFKMFLGSGETISEGAGMETIRDMVLNEAYGPASSRKGTMTEVSLLKIYSDHLLQSFRRMDGLKVAVDLSDGAAALVFPDILKSLGIEYEALNNNPDGLFRSHEPEPTEKNIEPLRKLVVDRGFDMGVSFDGDADRAVFVDDAGRILAGDVALAVLLKTMKLKGYVVYDVNSSTALKHVAEKLGFAPVEWKVGRAFIQRKVKELGAVLGGEKSNHIYFGELDGDDDAIYAALKMAELLHTSQKPLSKHVDEIPSYPATPIIVFDCPDEHKFRVVERISSRLESMGFKTSRLDGVKAYAEDGWILVRASNTMPQVKMSAEAATVGRLEELRRLGERLITEEISCLGTS</sequence>
<evidence type="ECO:0000256" key="5">
    <source>
        <dbReference type="ARBA" id="ARBA00022842"/>
    </source>
</evidence>
<dbReference type="Pfam" id="PF02879">
    <property type="entry name" value="PGM_PMM_II"/>
    <property type="match status" value="1"/>
</dbReference>
<evidence type="ECO:0000313" key="12">
    <source>
        <dbReference type="EMBL" id="HHM44669.1"/>
    </source>
</evidence>
<dbReference type="InterPro" id="IPR005846">
    <property type="entry name" value="A-D-PHexomutase_a/b/a-III"/>
</dbReference>
<evidence type="ECO:0000259" key="9">
    <source>
        <dbReference type="Pfam" id="PF02878"/>
    </source>
</evidence>
<dbReference type="GO" id="GO:0016868">
    <property type="term" value="F:intramolecular phosphotransferase activity"/>
    <property type="evidence" value="ECO:0007669"/>
    <property type="project" value="InterPro"/>
</dbReference>
<dbReference type="GO" id="GO:0005975">
    <property type="term" value="P:carbohydrate metabolic process"/>
    <property type="evidence" value="ECO:0007669"/>
    <property type="project" value="InterPro"/>
</dbReference>
<dbReference type="EMBL" id="DRXH01000178">
    <property type="protein sequence ID" value="HHM44669.1"/>
    <property type="molecule type" value="Genomic_DNA"/>
</dbReference>
<dbReference type="SUPFAM" id="SSF55957">
    <property type="entry name" value="Phosphoglucomutase, C-terminal domain"/>
    <property type="match status" value="1"/>
</dbReference>
<dbReference type="InterPro" id="IPR005843">
    <property type="entry name" value="A-D-PHexomutase_C"/>
</dbReference>
<dbReference type="Pfam" id="PF00408">
    <property type="entry name" value="PGM_PMM_IV"/>
    <property type="match status" value="1"/>
</dbReference>
<dbReference type="Gene3D" id="3.40.120.10">
    <property type="entry name" value="Alpha-D-Glucose-1,6-Bisphosphate, subunit A, domain 3"/>
    <property type="match status" value="3"/>
</dbReference>
<evidence type="ECO:0000256" key="2">
    <source>
        <dbReference type="ARBA" id="ARBA00010231"/>
    </source>
</evidence>
<gene>
    <name evidence="12" type="ORF">ENM31_05180</name>
</gene>
<feature type="domain" description="Alpha-D-phosphohexomutase alpha/beta/alpha" evidence="11">
    <location>
        <begin position="260"/>
        <end position="363"/>
    </location>
</feature>
<dbReference type="Gene3D" id="3.30.310.50">
    <property type="entry name" value="Alpha-D-phosphohexomutase, C-terminal domain"/>
    <property type="match status" value="1"/>
</dbReference>
<dbReference type="InterPro" id="IPR016055">
    <property type="entry name" value="A-D-PHexomutase_a/b/a-I/II/III"/>
</dbReference>
<name>A0A7J3VUP6_CALS0</name>
<feature type="domain" description="Alpha-D-phosphohexomutase alpha/beta/alpha" evidence="9">
    <location>
        <begin position="13"/>
        <end position="138"/>
    </location>
</feature>
<evidence type="ECO:0000259" key="8">
    <source>
        <dbReference type="Pfam" id="PF00408"/>
    </source>
</evidence>
<feature type="domain" description="Alpha-D-phosphohexomutase alpha/beta/alpha" evidence="10">
    <location>
        <begin position="159"/>
        <end position="255"/>
    </location>
</feature>
<dbReference type="InterPro" id="IPR005844">
    <property type="entry name" value="A-D-PHexomutase_a/b/a-I"/>
</dbReference>
<comment type="caution">
    <text evidence="12">The sequence shown here is derived from an EMBL/GenBank/DDBJ whole genome shotgun (WGS) entry which is preliminary data.</text>
</comment>
<dbReference type="PRINTS" id="PR00509">
    <property type="entry name" value="PGMPMM"/>
</dbReference>
<comment type="similarity">
    <text evidence="2 7">Belongs to the phosphohexose mutase family.</text>
</comment>